<feature type="transmembrane region" description="Helical" evidence="8">
    <location>
        <begin position="200"/>
        <end position="218"/>
    </location>
</feature>
<sequence>MEKYFDVTYIWDTLPQLIPFLKVTFMVAGLSVLFGTILGFILALMKLGTSKIAKKIANCYTTIIRCTPSIVLLFLVYYGLPAIASNFGTDLNTLQTAVFVVITFSIQFGALMSEVMRTAYEAIDRGQFEAAVSVGLSPAQAFRRIVLPQAFVVALPNFGNSFLELMKEGSLAYTIGLVDIMGKASLIISNNYNSHSLEIYLGLSLIYWVLSILIEQLFSKLEKIFSKGKQLIKTT</sequence>
<keyword evidence="4 8" id="KW-0812">Transmembrane</keyword>
<dbReference type="SUPFAM" id="SSF161098">
    <property type="entry name" value="MetI-like"/>
    <property type="match status" value="1"/>
</dbReference>
<evidence type="ECO:0000313" key="11">
    <source>
        <dbReference type="Proteomes" id="UP000679749"/>
    </source>
</evidence>
<feature type="transmembrane region" description="Helical" evidence="8">
    <location>
        <begin position="57"/>
        <end position="80"/>
    </location>
</feature>
<name>A0A942U3X3_9BACI</name>
<dbReference type="InterPro" id="IPR000515">
    <property type="entry name" value="MetI-like"/>
</dbReference>
<feature type="transmembrane region" description="Helical" evidence="8">
    <location>
        <begin position="20"/>
        <end position="45"/>
    </location>
</feature>
<accession>A0A942U3X3</accession>
<proteinExistence type="inferred from homology"/>
<dbReference type="PANTHER" id="PTHR30614:SF0">
    <property type="entry name" value="L-CYSTINE TRANSPORT SYSTEM PERMEASE PROTEIN TCYL"/>
    <property type="match status" value="1"/>
</dbReference>
<dbReference type="EMBL" id="JAGYPF010000001">
    <property type="protein sequence ID" value="MBS4211114.1"/>
    <property type="molecule type" value="Genomic_DNA"/>
</dbReference>
<evidence type="ECO:0000256" key="8">
    <source>
        <dbReference type="RuleBase" id="RU363032"/>
    </source>
</evidence>
<dbReference type="PANTHER" id="PTHR30614">
    <property type="entry name" value="MEMBRANE COMPONENT OF AMINO ACID ABC TRANSPORTER"/>
    <property type="match status" value="1"/>
</dbReference>
<dbReference type="NCBIfam" id="TIGR01726">
    <property type="entry name" value="HEQRo_perm_3TM"/>
    <property type="match status" value="1"/>
</dbReference>
<reference evidence="10" key="1">
    <citation type="submission" date="2021-05" db="EMBL/GenBank/DDBJ databases">
        <title>Novel Bacillus species.</title>
        <authorList>
            <person name="Liu G."/>
        </authorList>
    </citation>
    <scope>NUCLEOTIDE SEQUENCE</scope>
    <source>
        <strain evidence="10">FJAT-49825</strain>
    </source>
</reference>
<dbReference type="Pfam" id="PF00528">
    <property type="entry name" value="BPD_transp_1"/>
    <property type="match status" value="1"/>
</dbReference>
<dbReference type="InterPro" id="IPR035906">
    <property type="entry name" value="MetI-like_sf"/>
</dbReference>
<dbReference type="InterPro" id="IPR010065">
    <property type="entry name" value="AA_ABC_transptr_permease_3TM"/>
</dbReference>
<evidence type="ECO:0000256" key="7">
    <source>
        <dbReference type="ARBA" id="ARBA00023136"/>
    </source>
</evidence>
<evidence type="ECO:0000256" key="5">
    <source>
        <dbReference type="ARBA" id="ARBA00022970"/>
    </source>
</evidence>
<evidence type="ECO:0000256" key="4">
    <source>
        <dbReference type="ARBA" id="ARBA00022692"/>
    </source>
</evidence>
<evidence type="ECO:0000313" key="10">
    <source>
        <dbReference type="EMBL" id="MBS4211114.1"/>
    </source>
</evidence>
<dbReference type="InterPro" id="IPR043429">
    <property type="entry name" value="ArtM/GltK/GlnP/TcyL/YhdX-like"/>
</dbReference>
<dbReference type="RefSeq" id="WP_213115657.1">
    <property type="nucleotide sequence ID" value="NZ_JAGYPF010000001.1"/>
</dbReference>
<comment type="subcellular location">
    <subcellularLocation>
        <location evidence="1 8">Cell membrane</location>
        <topology evidence="1 8">Multi-pass membrane protein</topology>
    </subcellularLocation>
</comment>
<dbReference type="PROSITE" id="PS50928">
    <property type="entry name" value="ABC_TM1"/>
    <property type="match status" value="1"/>
</dbReference>
<evidence type="ECO:0000256" key="1">
    <source>
        <dbReference type="ARBA" id="ARBA00004651"/>
    </source>
</evidence>
<evidence type="ECO:0000256" key="3">
    <source>
        <dbReference type="ARBA" id="ARBA00022475"/>
    </source>
</evidence>
<keyword evidence="2 8" id="KW-0813">Transport</keyword>
<keyword evidence="7 8" id="KW-0472">Membrane</keyword>
<organism evidence="10 11">
    <name type="scientific">Neobacillus rhizophilus</name>
    <dbReference type="NCBI Taxonomy" id="2833579"/>
    <lineage>
        <taxon>Bacteria</taxon>
        <taxon>Bacillati</taxon>
        <taxon>Bacillota</taxon>
        <taxon>Bacilli</taxon>
        <taxon>Bacillales</taxon>
        <taxon>Bacillaceae</taxon>
        <taxon>Neobacillus</taxon>
    </lineage>
</organism>
<evidence type="ECO:0000256" key="6">
    <source>
        <dbReference type="ARBA" id="ARBA00022989"/>
    </source>
</evidence>
<dbReference type="AlphaFoldDB" id="A0A942U3X3"/>
<comment type="caution">
    <text evidence="10">The sequence shown here is derived from an EMBL/GenBank/DDBJ whole genome shotgun (WGS) entry which is preliminary data.</text>
</comment>
<keyword evidence="3" id="KW-1003">Cell membrane</keyword>
<dbReference type="Proteomes" id="UP000679749">
    <property type="component" value="Unassembled WGS sequence"/>
</dbReference>
<dbReference type="GO" id="GO:0022857">
    <property type="term" value="F:transmembrane transporter activity"/>
    <property type="evidence" value="ECO:0007669"/>
    <property type="project" value="InterPro"/>
</dbReference>
<evidence type="ECO:0000259" key="9">
    <source>
        <dbReference type="PROSITE" id="PS50928"/>
    </source>
</evidence>
<dbReference type="CDD" id="cd06261">
    <property type="entry name" value="TM_PBP2"/>
    <property type="match status" value="1"/>
</dbReference>
<keyword evidence="6 8" id="KW-1133">Transmembrane helix</keyword>
<keyword evidence="11" id="KW-1185">Reference proteome</keyword>
<evidence type="ECO:0000256" key="2">
    <source>
        <dbReference type="ARBA" id="ARBA00022448"/>
    </source>
</evidence>
<feature type="transmembrane region" description="Helical" evidence="8">
    <location>
        <begin position="92"/>
        <end position="111"/>
    </location>
</feature>
<dbReference type="GO" id="GO:0006865">
    <property type="term" value="P:amino acid transport"/>
    <property type="evidence" value="ECO:0007669"/>
    <property type="project" value="UniProtKB-KW"/>
</dbReference>
<dbReference type="Gene3D" id="1.10.3720.10">
    <property type="entry name" value="MetI-like"/>
    <property type="match status" value="1"/>
</dbReference>
<feature type="domain" description="ABC transmembrane type-1" evidence="9">
    <location>
        <begin position="21"/>
        <end position="218"/>
    </location>
</feature>
<gene>
    <name evidence="10" type="ORF">KHA99_01450</name>
</gene>
<protein>
    <submittedName>
        <fullName evidence="10">Amino acid ABC transporter permease</fullName>
    </submittedName>
</protein>
<keyword evidence="5" id="KW-0029">Amino-acid transport</keyword>
<dbReference type="GO" id="GO:0043190">
    <property type="term" value="C:ATP-binding cassette (ABC) transporter complex"/>
    <property type="evidence" value="ECO:0007669"/>
    <property type="project" value="InterPro"/>
</dbReference>
<comment type="similarity">
    <text evidence="8">Belongs to the binding-protein-dependent transport system permease family.</text>
</comment>